<name>A0ACC0Q2J4_RHOML</name>
<proteinExistence type="predicted"/>
<protein>
    <submittedName>
        <fullName evidence="1">Uncharacterized protein</fullName>
    </submittedName>
</protein>
<evidence type="ECO:0000313" key="1">
    <source>
        <dbReference type="EMBL" id="KAI8572257.1"/>
    </source>
</evidence>
<comment type="caution">
    <text evidence="1">The sequence shown here is derived from an EMBL/GenBank/DDBJ whole genome shotgun (WGS) entry which is preliminary data.</text>
</comment>
<sequence>MERAVARAKTLLERTRATFISETYIPPAAHLFVPSGIDGYTPSQDSYDDGLVLRDPLFHMSVGWEQV</sequence>
<organism evidence="1 2">
    <name type="scientific">Rhododendron molle</name>
    <name type="common">Chinese azalea</name>
    <name type="synonym">Azalea mollis</name>
    <dbReference type="NCBI Taxonomy" id="49168"/>
    <lineage>
        <taxon>Eukaryota</taxon>
        <taxon>Viridiplantae</taxon>
        <taxon>Streptophyta</taxon>
        <taxon>Embryophyta</taxon>
        <taxon>Tracheophyta</taxon>
        <taxon>Spermatophyta</taxon>
        <taxon>Magnoliopsida</taxon>
        <taxon>eudicotyledons</taxon>
        <taxon>Gunneridae</taxon>
        <taxon>Pentapetalae</taxon>
        <taxon>asterids</taxon>
        <taxon>Ericales</taxon>
        <taxon>Ericaceae</taxon>
        <taxon>Ericoideae</taxon>
        <taxon>Rhodoreae</taxon>
        <taxon>Rhododendron</taxon>
    </lineage>
</organism>
<reference evidence="1" key="1">
    <citation type="submission" date="2022-02" db="EMBL/GenBank/DDBJ databases">
        <title>Plant Genome Project.</title>
        <authorList>
            <person name="Zhang R.-G."/>
        </authorList>
    </citation>
    <scope>NUCLEOTIDE SEQUENCE</scope>
    <source>
        <strain evidence="1">AT1</strain>
    </source>
</reference>
<dbReference type="EMBL" id="CM046388">
    <property type="protein sequence ID" value="KAI8572257.1"/>
    <property type="molecule type" value="Genomic_DNA"/>
</dbReference>
<gene>
    <name evidence="1" type="ORF">RHMOL_Rhmol01G0184000</name>
</gene>
<keyword evidence="2" id="KW-1185">Reference proteome</keyword>
<accession>A0ACC0Q2J4</accession>
<evidence type="ECO:0000313" key="2">
    <source>
        <dbReference type="Proteomes" id="UP001062846"/>
    </source>
</evidence>
<dbReference type="Proteomes" id="UP001062846">
    <property type="component" value="Chromosome 1"/>
</dbReference>